<reference evidence="2" key="1">
    <citation type="journal article" date="2019" name="Int. J. Syst. Evol. Microbiol.">
        <title>The Global Catalogue of Microorganisms (GCM) 10K type strain sequencing project: providing services to taxonomists for standard genome sequencing and annotation.</title>
        <authorList>
            <consortium name="The Broad Institute Genomics Platform"/>
            <consortium name="The Broad Institute Genome Sequencing Center for Infectious Disease"/>
            <person name="Wu L."/>
            <person name="Ma J."/>
        </authorList>
    </citation>
    <scope>NUCLEOTIDE SEQUENCE [LARGE SCALE GENOMIC DNA]</scope>
    <source>
        <strain evidence="2">CGMCC 4.7289</strain>
    </source>
</reference>
<dbReference type="Proteomes" id="UP001595816">
    <property type="component" value="Unassembled WGS sequence"/>
</dbReference>
<proteinExistence type="predicted"/>
<comment type="caution">
    <text evidence="1">The sequence shown here is derived from an EMBL/GenBank/DDBJ whole genome shotgun (WGS) entry which is preliminary data.</text>
</comment>
<gene>
    <name evidence="1" type="ORF">ACFOZ4_05365</name>
</gene>
<name>A0ABV8LH19_9ACTN</name>
<evidence type="ECO:0000313" key="1">
    <source>
        <dbReference type="EMBL" id="MFC4130030.1"/>
    </source>
</evidence>
<dbReference type="EMBL" id="JBHSAY010000004">
    <property type="protein sequence ID" value="MFC4130030.1"/>
    <property type="molecule type" value="Genomic_DNA"/>
</dbReference>
<organism evidence="1 2">
    <name type="scientific">Hamadaea flava</name>
    <dbReference type="NCBI Taxonomy" id="1742688"/>
    <lineage>
        <taxon>Bacteria</taxon>
        <taxon>Bacillati</taxon>
        <taxon>Actinomycetota</taxon>
        <taxon>Actinomycetes</taxon>
        <taxon>Micromonosporales</taxon>
        <taxon>Micromonosporaceae</taxon>
        <taxon>Hamadaea</taxon>
    </lineage>
</organism>
<protein>
    <submittedName>
        <fullName evidence="1">DUF4097 domain-containing protein</fullName>
    </submittedName>
</protein>
<dbReference type="RefSeq" id="WP_253755717.1">
    <property type="nucleotide sequence ID" value="NZ_JAMZDZ010000001.1"/>
</dbReference>
<evidence type="ECO:0000313" key="2">
    <source>
        <dbReference type="Proteomes" id="UP001595816"/>
    </source>
</evidence>
<accession>A0ABV8LH19</accession>
<sequence length="286" mass="29679">MPTFETPAPISASVDIVLGDITFAAGERADTVVEVQPIDPTRPLDIQAADQVIIEYAQGRLQVKHPKLRTAFASRYGSVRVLVWLPAGSHVQGNTAEGEYVVQGVVGSCRLKNAIGDIRVEQASEVRLKTSGGRVTVDHVTGSADVSANGAVRVRRIDGDAEVTTVGGEIWIGEVGGELRADSSVGGITVEVAHAAVKAKTATGHIRVGRLGSGPVDLSAAIGKLEVGVPAGIAVRLDAHTPTGRVRNLLDAADDQSGRTVKVRARCNGGGDIVVHRADASLSSRG</sequence>
<keyword evidence="2" id="KW-1185">Reference proteome</keyword>